<evidence type="ECO:0000313" key="2">
    <source>
        <dbReference type="Proteomes" id="UP000649617"/>
    </source>
</evidence>
<feature type="non-terminal residue" evidence="1">
    <location>
        <position position="1"/>
    </location>
</feature>
<organism evidence="1 2">
    <name type="scientific">Symbiodinium pilosum</name>
    <name type="common">Dinoflagellate</name>
    <dbReference type="NCBI Taxonomy" id="2952"/>
    <lineage>
        <taxon>Eukaryota</taxon>
        <taxon>Sar</taxon>
        <taxon>Alveolata</taxon>
        <taxon>Dinophyceae</taxon>
        <taxon>Suessiales</taxon>
        <taxon>Symbiodiniaceae</taxon>
        <taxon>Symbiodinium</taxon>
    </lineage>
</organism>
<proteinExistence type="predicted"/>
<reference evidence="1" key="1">
    <citation type="submission" date="2021-02" db="EMBL/GenBank/DDBJ databases">
        <authorList>
            <person name="Dougan E. K."/>
            <person name="Rhodes N."/>
            <person name="Thang M."/>
            <person name="Chan C."/>
        </authorList>
    </citation>
    <scope>NUCLEOTIDE SEQUENCE</scope>
</reference>
<keyword evidence="2" id="KW-1185">Reference proteome</keyword>
<comment type="caution">
    <text evidence="1">The sequence shown here is derived from an EMBL/GenBank/DDBJ whole genome shotgun (WGS) entry which is preliminary data.</text>
</comment>
<dbReference type="Proteomes" id="UP000649617">
    <property type="component" value="Unassembled WGS sequence"/>
</dbReference>
<evidence type="ECO:0000313" key="1">
    <source>
        <dbReference type="EMBL" id="CAE7645695.1"/>
    </source>
</evidence>
<sequence length="218" mass="23348">AWQHGLQLLAEATELGCANAVSFAALASTVEPSGMQKTPGDSRLPALLSAARICGSSPLHKEEQDSEVAAQALVLLELLDGQGVLDGQFEASFVRKWVRPLWTQLAQLCLMVPKGRWRLEDPLLQRQTSLGPGPTNRALSRFTKVMGAESTSAAQLAARRAFPEGTPSQEPSSALLSAWSASFLYRAGEEVVSIRGRPSRYGDFGEGGGSLRSLIPVF</sequence>
<dbReference type="EMBL" id="CAJNIZ010042985">
    <property type="protein sequence ID" value="CAE7645695.1"/>
    <property type="molecule type" value="Genomic_DNA"/>
</dbReference>
<dbReference type="AlphaFoldDB" id="A0A812VW98"/>
<feature type="non-terminal residue" evidence="1">
    <location>
        <position position="218"/>
    </location>
</feature>
<accession>A0A812VW98</accession>
<name>A0A812VW98_SYMPI</name>
<dbReference type="OrthoDB" id="10570237at2759"/>
<protein>
    <submittedName>
        <fullName evidence="1">Uncharacterized protein</fullName>
    </submittedName>
</protein>
<gene>
    <name evidence="1" type="ORF">SPIL2461_LOCUS17159</name>
</gene>